<dbReference type="PANTHER" id="PTHR30008:SF0">
    <property type="entry name" value="EXODEOXYRIBONUCLEASE 7 LARGE SUBUNIT"/>
    <property type="match status" value="1"/>
</dbReference>
<comment type="similarity">
    <text evidence="5 6">Belongs to the XseA family.</text>
</comment>
<protein>
    <recommendedName>
        <fullName evidence="5">Exodeoxyribonuclease 7 large subunit</fullName>
        <ecNumber evidence="5">3.1.11.6</ecNumber>
    </recommendedName>
    <alternativeName>
        <fullName evidence="5">Exodeoxyribonuclease VII large subunit</fullName>
        <shortName evidence="5">Exonuclease VII large subunit</shortName>
    </alternativeName>
</protein>
<dbReference type="Pfam" id="PF13742">
    <property type="entry name" value="tRNA_anti_2"/>
    <property type="match status" value="1"/>
</dbReference>
<dbReference type="EMBL" id="JARGYT010000016">
    <property type="protein sequence ID" value="MDZ5762025.1"/>
    <property type="molecule type" value="Genomic_DNA"/>
</dbReference>
<evidence type="ECO:0000256" key="3">
    <source>
        <dbReference type="ARBA" id="ARBA00022801"/>
    </source>
</evidence>
<dbReference type="Proteomes" id="UP001293791">
    <property type="component" value="Unassembled WGS sequence"/>
</dbReference>
<gene>
    <name evidence="5" type="primary">xseA</name>
    <name evidence="9" type="ORF">Cyrtocomes_00391</name>
</gene>
<keyword evidence="10" id="KW-1185">Reference proteome</keyword>
<evidence type="ECO:0000259" key="7">
    <source>
        <dbReference type="Pfam" id="PF02601"/>
    </source>
</evidence>
<evidence type="ECO:0000256" key="6">
    <source>
        <dbReference type="RuleBase" id="RU004355"/>
    </source>
</evidence>
<feature type="domain" description="OB-fold nucleic acid binding" evidence="8">
    <location>
        <begin position="2"/>
        <end position="89"/>
    </location>
</feature>
<keyword evidence="4 5" id="KW-0269">Exonuclease</keyword>
<evidence type="ECO:0000259" key="8">
    <source>
        <dbReference type="Pfam" id="PF13742"/>
    </source>
</evidence>
<dbReference type="EC" id="3.1.11.6" evidence="5"/>
<keyword evidence="3 5" id="KW-0378">Hydrolase</keyword>
<evidence type="ECO:0000313" key="9">
    <source>
        <dbReference type="EMBL" id="MDZ5762025.1"/>
    </source>
</evidence>
<name>A0ABU5L822_9RICK</name>
<evidence type="ECO:0000256" key="5">
    <source>
        <dbReference type="HAMAP-Rule" id="MF_00378"/>
    </source>
</evidence>
<dbReference type="Pfam" id="PF02601">
    <property type="entry name" value="Exonuc_VII_L"/>
    <property type="match status" value="1"/>
</dbReference>
<organism evidence="9 10">
    <name type="scientific">Candidatus Cyrtobacter comes</name>
    <dbReference type="NCBI Taxonomy" id="675776"/>
    <lineage>
        <taxon>Bacteria</taxon>
        <taxon>Pseudomonadati</taxon>
        <taxon>Pseudomonadota</taxon>
        <taxon>Alphaproteobacteria</taxon>
        <taxon>Rickettsiales</taxon>
        <taxon>Candidatus Midichloriaceae</taxon>
        <taxon>Candidatus Cyrtobacter</taxon>
    </lineage>
</organism>
<comment type="caution">
    <text evidence="9">The sequence shown here is derived from an EMBL/GenBank/DDBJ whole genome shotgun (WGS) entry which is preliminary data.</text>
</comment>
<dbReference type="InterPro" id="IPR025824">
    <property type="entry name" value="OB-fold_nuc-bd_dom"/>
</dbReference>
<evidence type="ECO:0000313" key="10">
    <source>
        <dbReference type="Proteomes" id="UP001293791"/>
    </source>
</evidence>
<keyword evidence="2 5" id="KW-0540">Nuclease</keyword>
<dbReference type="PANTHER" id="PTHR30008">
    <property type="entry name" value="EXODEOXYRIBONUCLEASE 7 LARGE SUBUNIT"/>
    <property type="match status" value="1"/>
</dbReference>
<evidence type="ECO:0000256" key="1">
    <source>
        <dbReference type="ARBA" id="ARBA00022490"/>
    </source>
</evidence>
<proteinExistence type="inferred from homology"/>
<dbReference type="CDD" id="cd04489">
    <property type="entry name" value="ExoVII_LU_OBF"/>
    <property type="match status" value="1"/>
</dbReference>
<evidence type="ECO:0000256" key="4">
    <source>
        <dbReference type="ARBA" id="ARBA00022839"/>
    </source>
</evidence>
<dbReference type="HAMAP" id="MF_00378">
    <property type="entry name" value="Exonuc_7_L"/>
    <property type="match status" value="1"/>
</dbReference>
<sequence>MSQVSERLKGVIQSQFHSVSIRGEISGMKESGVGHRYFNLKDDKSLLNAVCWRGISLPFDLEDGMEIICIGSISIYQQRSTYQLNVQSITLSGKGAILELIEKRKQKLKEEGIFDIKKPLPKMPNKIAIITSERGAVIEDMLHRIRDRFPMHVLIYDVKVQGEGAASQISEAILHLNNHINALDIIIIARGGGSIEDLMCFNDENLARVISNSNIPIVSAIGHETDFTIADFAADLRAPTPSAAIELLIPNQYEVKKRIQSNSFKLSSYIESKILRYRIEINKMLMASSKFHQSFYQNISRKVDIYGSKLIGYKIDHILKTELILRSVKKEFQRINLTSLYVRLEKTKKLLSDSYLEQFKINLSKLENLNLRLAAFNKERIMQMGFSIVKMENVALKDINKIQNGSNLSIEMVGGFLEVTTKKVNLLNSKK</sequence>
<keyword evidence="1 5" id="KW-0963">Cytoplasm</keyword>
<comment type="subcellular location">
    <subcellularLocation>
        <location evidence="5 6">Cytoplasm</location>
    </subcellularLocation>
</comment>
<evidence type="ECO:0000256" key="2">
    <source>
        <dbReference type="ARBA" id="ARBA00022722"/>
    </source>
</evidence>
<dbReference type="NCBIfam" id="TIGR00237">
    <property type="entry name" value="xseA"/>
    <property type="match status" value="1"/>
</dbReference>
<dbReference type="InterPro" id="IPR020579">
    <property type="entry name" value="Exonuc_VII_lsu_C"/>
</dbReference>
<dbReference type="RefSeq" id="WP_322497530.1">
    <property type="nucleotide sequence ID" value="NZ_JARGYT010000016.1"/>
</dbReference>
<dbReference type="InterPro" id="IPR003753">
    <property type="entry name" value="Exonuc_VII_L"/>
</dbReference>
<comment type="function">
    <text evidence="5">Bidirectionally degrades single-stranded DNA into large acid-insoluble oligonucleotides, which are then degraded further into small acid-soluble oligonucleotides.</text>
</comment>
<accession>A0ABU5L822</accession>
<feature type="domain" description="Exonuclease VII large subunit C-terminal" evidence="7">
    <location>
        <begin position="117"/>
        <end position="419"/>
    </location>
</feature>
<reference evidence="9 10" key="1">
    <citation type="submission" date="2023-02" db="EMBL/GenBank/DDBJ databases">
        <title>Host association and intracellularity evolved multiple times independently in the Rickettsiales.</title>
        <authorList>
            <person name="Castelli M."/>
            <person name="Nardi T."/>
            <person name="Gammuto L."/>
            <person name="Bellinzona G."/>
            <person name="Sabaneyeva E."/>
            <person name="Potekhin A."/>
            <person name="Serra V."/>
            <person name="Petroni G."/>
            <person name="Sassera D."/>
        </authorList>
    </citation>
    <scope>NUCLEOTIDE SEQUENCE [LARGE SCALE GENOMIC DNA]</scope>
    <source>
        <strain evidence="9 10">BOD18</strain>
    </source>
</reference>
<comment type="subunit">
    <text evidence="5">Heterooligomer composed of large and small subunits.</text>
</comment>
<comment type="catalytic activity">
    <reaction evidence="5 6">
        <text>Exonucleolytic cleavage in either 5'- to 3'- or 3'- to 5'-direction to yield nucleoside 5'-phosphates.</text>
        <dbReference type="EC" id="3.1.11.6"/>
    </reaction>
</comment>